<dbReference type="EMBL" id="JQCL01000008">
    <property type="protein sequence ID" value="KRO14715.1"/>
    <property type="molecule type" value="Genomic_DNA"/>
</dbReference>
<comment type="caution">
    <text evidence="2">The sequence shown here is derived from an EMBL/GenBank/DDBJ whole genome shotgun (WGS) entry which is preliminary data.</text>
</comment>
<dbReference type="RefSeq" id="WP_057705269.1">
    <property type="nucleotide sequence ID" value="NZ_JQCL01000008.1"/>
</dbReference>
<evidence type="ECO:0008006" key="4">
    <source>
        <dbReference type="Google" id="ProtNLM"/>
    </source>
</evidence>
<dbReference type="OrthoDB" id="2300321at2"/>
<dbReference type="SUPFAM" id="SSF109797">
    <property type="entry name" value="Bacteriocin immunity protein-like"/>
    <property type="match status" value="1"/>
</dbReference>
<dbReference type="AlphaFoldDB" id="A0A0R2MRC8"/>
<dbReference type="PATRIC" id="fig|942150.3.peg.912"/>
<keyword evidence="1" id="KW-0079">Bacteriocin immunity</keyword>
<dbReference type="GO" id="GO:0030153">
    <property type="term" value="P:bacteriocin immunity"/>
    <property type="evidence" value="ECO:0007669"/>
    <property type="project" value="UniProtKB-KW"/>
</dbReference>
<organism evidence="2 3">
    <name type="scientific">Lactiplantibacillus xiangfangensis</name>
    <dbReference type="NCBI Taxonomy" id="942150"/>
    <lineage>
        <taxon>Bacteria</taxon>
        <taxon>Bacillati</taxon>
        <taxon>Bacillota</taxon>
        <taxon>Bacilli</taxon>
        <taxon>Lactobacillales</taxon>
        <taxon>Lactobacillaceae</taxon>
        <taxon>Lactiplantibacillus</taxon>
    </lineage>
</organism>
<dbReference type="InterPro" id="IPR023130">
    <property type="entry name" value="Ta0600-like_sf"/>
</dbReference>
<gene>
    <name evidence="2" type="ORF">IV64_GL000889</name>
</gene>
<reference evidence="2 3" key="1">
    <citation type="journal article" date="2015" name="Genome Announc.">
        <title>Expanding the biotechnology potential of lactobacilli through comparative genomics of 213 strains and associated genera.</title>
        <authorList>
            <person name="Sun Z."/>
            <person name="Harris H.M."/>
            <person name="McCann A."/>
            <person name="Guo C."/>
            <person name="Argimon S."/>
            <person name="Zhang W."/>
            <person name="Yang X."/>
            <person name="Jeffery I.B."/>
            <person name="Cooney J.C."/>
            <person name="Kagawa T.F."/>
            <person name="Liu W."/>
            <person name="Song Y."/>
            <person name="Salvetti E."/>
            <person name="Wrobel A."/>
            <person name="Rasinkangas P."/>
            <person name="Parkhill J."/>
            <person name="Rea M.C."/>
            <person name="O'Sullivan O."/>
            <person name="Ritari J."/>
            <person name="Douillard F.P."/>
            <person name="Paul Ross R."/>
            <person name="Yang R."/>
            <person name="Briner A.E."/>
            <person name="Felis G.E."/>
            <person name="de Vos W.M."/>
            <person name="Barrangou R."/>
            <person name="Klaenhammer T.R."/>
            <person name="Caufield P.W."/>
            <person name="Cui Y."/>
            <person name="Zhang H."/>
            <person name="O'Toole P.W."/>
        </authorList>
    </citation>
    <scope>NUCLEOTIDE SEQUENCE [LARGE SCALE GENOMIC DNA]</scope>
    <source>
        <strain evidence="2 3">LMG 26013</strain>
    </source>
</reference>
<dbReference type="STRING" id="942150.IV64_GL000889"/>
<evidence type="ECO:0000313" key="3">
    <source>
        <dbReference type="Proteomes" id="UP000051783"/>
    </source>
</evidence>
<dbReference type="Proteomes" id="UP000051783">
    <property type="component" value="Unassembled WGS sequence"/>
</dbReference>
<protein>
    <recommendedName>
        <fullName evidence="4">Bacteriocin immunity protein</fullName>
    </recommendedName>
</protein>
<proteinExistence type="predicted"/>
<dbReference type="Gene3D" id="1.20.1440.50">
    <property type="entry name" value="Ta0600-like"/>
    <property type="match status" value="1"/>
</dbReference>
<keyword evidence="3" id="KW-1185">Reference proteome</keyword>
<sequence>MSYEARGIIRALAETLATADAHGFQEIRQALFLSEHDLTGQSQIDEPLISRLANYITYTIFSKQLRLTATQNLLVSQLMALGRRADNEIVTDPSQF</sequence>
<accession>A0A0R2MRC8</accession>
<name>A0A0R2MRC8_9LACO</name>
<evidence type="ECO:0000313" key="2">
    <source>
        <dbReference type="EMBL" id="KRO14715.1"/>
    </source>
</evidence>
<evidence type="ECO:0000256" key="1">
    <source>
        <dbReference type="ARBA" id="ARBA00023025"/>
    </source>
</evidence>